<keyword evidence="4" id="KW-1185">Reference proteome</keyword>
<dbReference type="Proteomes" id="UP001380601">
    <property type="component" value="Unassembled WGS sequence"/>
</dbReference>
<dbReference type="InterPro" id="IPR011008">
    <property type="entry name" value="Dimeric_a/b-barrel"/>
</dbReference>
<evidence type="ECO:0000313" key="3">
    <source>
        <dbReference type="EMBL" id="MEL0537235.1"/>
    </source>
</evidence>
<dbReference type="PANTHER" id="PTHR37828">
    <property type="entry name" value="GSR2449 PROTEIN"/>
    <property type="match status" value="1"/>
</dbReference>
<organism evidence="3 4">
    <name type="scientific">Staphylococcus debuckii</name>
    <dbReference type="NCBI Taxonomy" id="2044912"/>
    <lineage>
        <taxon>Bacteria</taxon>
        <taxon>Bacillati</taxon>
        <taxon>Bacillota</taxon>
        <taxon>Bacilli</taxon>
        <taxon>Bacillales</taxon>
        <taxon>Staphylococcaceae</taxon>
        <taxon>Staphylococcus</taxon>
    </lineage>
</organism>
<dbReference type="Gene3D" id="3.30.70.1060">
    <property type="entry name" value="Dimeric alpha+beta barrel"/>
    <property type="match status" value="1"/>
</dbReference>
<comment type="similarity">
    <text evidence="1">Belongs to the YciI family.</text>
</comment>
<dbReference type="InterPro" id="IPR005545">
    <property type="entry name" value="YCII"/>
</dbReference>
<accession>A0ABU9EUR3</accession>
<feature type="domain" description="YCII-related" evidence="2">
    <location>
        <begin position="12"/>
        <end position="88"/>
    </location>
</feature>
<gene>
    <name evidence="3" type="ORF">AADA34_00670</name>
</gene>
<evidence type="ECO:0000313" key="4">
    <source>
        <dbReference type="Proteomes" id="UP001380601"/>
    </source>
</evidence>
<proteinExistence type="inferred from homology"/>
<dbReference type="EMBL" id="JBBWSC010000001">
    <property type="protein sequence ID" value="MEL0537235.1"/>
    <property type="molecule type" value="Genomic_DNA"/>
</dbReference>
<evidence type="ECO:0000256" key="1">
    <source>
        <dbReference type="ARBA" id="ARBA00007689"/>
    </source>
</evidence>
<protein>
    <submittedName>
        <fullName evidence="3">YciI family protein</fullName>
    </submittedName>
</protein>
<name>A0ABU9EUR3_9STAP</name>
<dbReference type="RefSeq" id="WP_123143721.1">
    <property type="nucleotide sequence ID" value="NZ_CP033460.1"/>
</dbReference>
<dbReference type="PANTHER" id="PTHR37828:SF1">
    <property type="entry name" value="YCII-RELATED DOMAIN-CONTAINING PROTEIN"/>
    <property type="match status" value="1"/>
</dbReference>
<comment type="caution">
    <text evidence="3">The sequence shown here is derived from an EMBL/GenBank/DDBJ whole genome shotgun (WGS) entry which is preliminary data.</text>
</comment>
<sequence>MKYYLVTFIHTDLEGWKKYVNAHIQYLEKLISEQKLVVSGPLQDAEKGKKEAVLIFHVKNKQELMTLLENDPYWYEGLVADYTIREWNPMFGSLQKPKHKLLVKLSKLLNRK</sequence>
<evidence type="ECO:0000259" key="2">
    <source>
        <dbReference type="Pfam" id="PF03795"/>
    </source>
</evidence>
<dbReference type="SUPFAM" id="SSF54909">
    <property type="entry name" value="Dimeric alpha+beta barrel"/>
    <property type="match status" value="1"/>
</dbReference>
<dbReference type="Pfam" id="PF03795">
    <property type="entry name" value="YCII"/>
    <property type="match status" value="1"/>
</dbReference>
<reference evidence="3 4" key="1">
    <citation type="submission" date="2024-04" db="EMBL/GenBank/DDBJ databases">
        <title>Staphylococcus debuckii a clinical isolate.</title>
        <authorList>
            <person name="Magnan C."/>
            <person name="Plumet L."/>
            <person name="Morsli M."/>
            <person name="Molle V."/>
            <person name="Lavigne J.-P."/>
        </authorList>
    </citation>
    <scope>NUCLEOTIDE SEQUENCE [LARGE SCALE GENOMIC DNA]</scope>
    <source>
        <strain evidence="3 4">NSD001</strain>
    </source>
</reference>